<organism evidence="11 12">
    <name type="scientific">Microlunatus kandeliicorticis</name>
    <dbReference type="NCBI Taxonomy" id="1759536"/>
    <lineage>
        <taxon>Bacteria</taxon>
        <taxon>Bacillati</taxon>
        <taxon>Actinomycetota</taxon>
        <taxon>Actinomycetes</taxon>
        <taxon>Propionibacteriales</taxon>
        <taxon>Propionibacteriaceae</taxon>
        <taxon>Microlunatus</taxon>
    </lineage>
</organism>
<evidence type="ECO:0000256" key="6">
    <source>
        <dbReference type="ARBA" id="ARBA00022801"/>
    </source>
</evidence>
<name>A0A7W3ISQ1_9ACTN</name>
<sequence length="430" mass="44646">MASGPELTAARAHAEDLIDYVAASPTPYHAVAEAARRLTAAGFTEQQESAPWAPGPGGRFVVRDGSLVAWRVPDGAGADTAYRIVGAHTDSPTFKLKPRPDLLSGGWQQVGVEVYGGPLLNSWLDRELGLAGRLVTRDGTVHLVRTGPVMRIPQLAVHLDRAVNEEGLKLDRQQHTAPVWGVGLPGRGVLAHLAELAGVAAGDVVGHDVTAFDTARGAVFGSQQEFLACGRLDNLSSVHAGLRALLEVGDGQGDVVPVLAAFDHEEVGSSTTSGAAGPLLESVLTRIGVALGADVDRHQQALARSVCVSADAGHAVHPNYPQRHDPQNRPLLNGGPLLKINANQRYATDAVGAASWHRACASVGVGVQEFVSNNAIPCGSTIGPITATRLGIRTVDVGCPLLSMHSARELAGVADPDALARGMAAFLVGG</sequence>
<accession>A0A7W3ISQ1</accession>
<dbReference type="EC" id="3.4.11.-" evidence="10"/>
<reference evidence="11 12" key="1">
    <citation type="submission" date="2020-07" db="EMBL/GenBank/DDBJ databases">
        <title>Sequencing the genomes of 1000 actinobacteria strains.</title>
        <authorList>
            <person name="Klenk H.-P."/>
        </authorList>
    </citation>
    <scope>NUCLEOTIDE SEQUENCE [LARGE SCALE GENOMIC DNA]</scope>
    <source>
        <strain evidence="11 12">DSM 100723</strain>
    </source>
</reference>
<evidence type="ECO:0000313" key="12">
    <source>
        <dbReference type="Proteomes" id="UP000523079"/>
    </source>
</evidence>
<dbReference type="RefSeq" id="WP_182560086.1">
    <property type="nucleotide sequence ID" value="NZ_JACGWT010000003.1"/>
</dbReference>
<dbReference type="GO" id="GO:0006508">
    <property type="term" value="P:proteolysis"/>
    <property type="evidence" value="ECO:0007669"/>
    <property type="project" value="UniProtKB-KW"/>
</dbReference>
<keyword evidence="5 9" id="KW-0479">Metal-binding</keyword>
<comment type="similarity">
    <text evidence="2 9">Belongs to the peptidase M18 family.</text>
</comment>
<dbReference type="GO" id="GO:0005737">
    <property type="term" value="C:cytoplasm"/>
    <property type="evidence" value="ECO:0007669"/>
    <property type="project" value="UniProtKB-ARBA"/>
</dbReference>
<dbReference type="AlphaFoldDB" id="A0A7W3ISQ1"/>
<comment type="cofactor">
    <cofactor evidence="1 10">
        <name>Zn(2+)</name>
        <dbReference type="ChEBI" id="CHEBI:29105"/>
    </cofactor>
</comment>
<dbReference type="Gene3D" id="2.30.250.10">
    <property type="entry name" value="Aminopeptidase i, Domain 2"/>
    <property type="match status" value="1"/>
</dbReference>
<keyword evidence="8 9" id="KW-0482">Metalloprotease</keyword>
<dbReference type="PANTHER" id="PTHR28570">
    <property type="entry name" value="ASPARTYL AMINOPEPTIDASE"/>
    <property type="match status" value="1"/>
</dbReference>
<evidence type="ECO:0000256" key="5">
    <source>
        <dbReference type="ARBA" id="ARBA00022723"/>
    </source>
</evidence>
<dbReference type="GO" id="GO:0008237">
    <property type="term" value="F:metallopeptidase activity"/>
    <property type="evidence" value="ECO:0007669"/>
    <property type="project" value="UniProtKB-KW"/>
</dbReference>
<evidence type="ECO:0000256" key="8">
    <source>
        <dbReference type="ARBA" id="ARBA00023049"/>
    </source>
</evidence>
<evidence type="ECO:0000256" key="2">
    <source>
        <dbReference type="ARBA" id="ARBA00008290"/>
    </source>
</evidence>
<protein>
    <recommendedName>
        <fullName evidence="10">M18 family aminopeptidase</fullName>
        <ecNumber evidence="10">3.4.11.-</ecNumber>
    </recommendedName>
</protein>
<dbReference type="SUPFAM" id="SSF53187">
    <property type="entry name" value="Zn-dependent exopeptidases"/>
    <property type="match status" value="1"/>
</dbReference>
<dbReference type="SUPFAM" id="SSF101821">
    <property type="entry name" value="Aminopeptidase/glucanase lid domain"/>
    <property type="match status" value="1"/>
</dbReference>
<gene>
    <name evidence="11" type="ORF">FHX74_002144</name>
</gene>
<comment type="caution">
    <text evidence="11">The sequence shown here is derived from an EMBL/GenBank/DDBJ whole genome shotgun (WGS) entry which is preliminary data.</text>
</comment>
<evidence type="ECO:0000256" key="7">
    <source>
        <dbReference type="ARBA" id="ARBA00022833"/>
    </source>
</evidence>
<keyword evidence="7 9" id="KW-0862">Zinc</keyword>
<dbReference type="Pfam" id="PF02127">
    <property type="entry name" value="Peptidase_M18"/>
    <property type="match status" value="1"/>
</dbReference>
<evidence type="ECO:0000256" key="4">
    <source>
        <dbReference type="ARBA" id="ARBA00022670"/>
    </source>
</evidence>
<dbReference type="InterPro" id="IPR001948">
    <property type="entry name" value="Peptidase_M18"/>
</dbReference>
<evidence type="ECO:0000256" key="9">
    <source>
        <dbReference type="RuleBase" id="RU004386"/>
    </source>
</evidence>
<dbReference type="NCBIfam" id="NF002759">
    <property type="entry name" value="PRK02813.1"/>
    <property type="match status" value="1"/>
</dbReference>
<dbReference type="GO" id="GO:0008270">
    <property type="term" value="F:zinc ion binding"/>
    <property type="evidence" value="ECO:0007669"/>
    <property type="project" value="InterPro"/>
</dbReference>
<keyword evidence="3 9" id="KW-0031">Aminopeptidase</keyword>
<keyword evidence="4 9" id="KW-0645">Protease</keyword>
<keyword evidence="6 9" id="KW-0378">Hydrolase</keyword>
<evidence type="ECO:0000256" key="3">
    <source>
        <dbReference type="ARBA" id="ARBA00022438"/>
    </source>
</evidence>
<proteinExistence type="inferred from homology"/>
<evidence type="ECO:0000313" key="11">
    <source>
        <dbReference type="EMBL" id="MBA8794525.1"/>
    </source>
</evidence>
<dbReference type="PRINTS" id="PR00932">
    <property type="entry name" value="AMINO1PTASE"/>
</dbReference>
<dbReference type="InterPro" id="IPR023358">
    <property type="entry name" value="Peptidase_M18_dom2"/>
</dbReference>
<evidence type="ECO:0000256" key="10">
    <source>
        <dbReference type="RuleBase" id="RU004387"/>
    </source>
</evidence>
<dbReference type="GO" id="GO:0004177">
    <property type="term" value="F:aminopeptidase activity"/>
    <property type="evidence" value="ECO:0007669"/>
    <property type="project" value="UniProtKB-KW"/>
</dbReference>
<dbReference type="PANTHER" id="PTHR28570:SF3">
    <property type="entry name" value="ASPARTYL AMINOPEPTIDASE"/>
    <property type="match status" value="1"/>
</dbReference>
<evidence type="ECO:0000256" key="1">
    <source>
        <dbReference type="ARBA" id="ARBA00001947"/>
    </source>
</evidence>
<dbReference type="EMBL" id="JACGWT010000003">
    <property type="protein sequence ID" value="MBA8794525.1"/>
    <property type="molecule type" value="Genomic_DNA"/>
</dbReference>
<dbReference type="Gene3D" id="3.40.630.10">
    <property type="entry name" value="Zn peptidases"/>
    <property type="match status" value="1"/>
</dbReference>
<keyword evidence="12" id="KW-1185">Reference proteome</keyword>
<dbReference type="Proteomes" id="UP000523079">
    <property type="component" value="Unassembled WGS sequence"/>
</dbReference>
<dbReference type="CDD" id="cd05658">
    <property type="entry name" value="M18_DAP"/>
    <property type="match status" value="1"/>
</dbReference>